<dbReference type="EMBL" id="WTYA01000002">
    <property type="protein sequence ID" value="MXP27908.1"/>
    <property type="molecule type" value="Genomic_DNA"/>
</dbReference>
<sequence length="104" mass="11879">MSDWQTAFDAFELAKHDISDEVLGEDYADAELNFYVDNYDLAVRRLLLTSAPNWPSFIQKLEVFREDEAYQRMGGSSLFDVLIADARRLAGEPDGSQFVKPVRN</sequence>
<organism evidence="1 2">
    <name type="scientific">Qipengyuania algicida</name>
    <dbReference type="NCBI Taxonomy" id="1836209"/>
    <lineage>
        <taxon>Bacteria</taxon>
        <taxon>Pseudomonadati</taxon>
        <taxon>Pseudomonadota</taxon>
        <taxon>Alphaproteobacteria</taxon>
        <taxon>Sphingomonadales</taxon>
        <taxon>Erythrobacteraceae</taxon>
        <taxon>Qipengyuania</taxon>
    </lineage>
</organism>
<dbReference type="AlphaFoldDB" id="A0A845ALL2"/>
<evidence type="ECO:0000313" key="2">
    <source>
        <dbReference type="Proteomes" id="UP000439780"/>
    </source>
</evidence>
<accession>A0A845ALL2</accession>
<gene>
    <name evidence="1" type="ORF">GRI58_03610</name>
</gene>
<name>A0A845ALL2_9SPHN</name>
<reference evidence="1 2" key="1">
    <citation type="submission" date="2019-12" db="EMBL/GenBank/DDBJ databases">
        <title>Genomic-based taxomic classification of the family Erythrobacteraceae.</title>
        <authorList>
            <person name="Xu L."/>
        </authorList>
    </citation>
    <scope>NUCLEOTIDE SEQUENCE [LARGE SCALE GENOMIC DNA]</scope>
    <source>
        <strain evidence="1 2">KEMB 9005-328</strain>
    </source>
</reference>
<comment type="caution">
    <text evidence="1">The sequence shown here is derived from an EMBL/GenBank/DDBJ whole genome shotgun (WGS) entry which is preliminary data.</text>
</comment>
<dbReference type="Proteomes" id="UP000439780">
    <property type="component" value="Unassembled WGS sequence"/>
</dbReference>
<proteinExistence type="predicted"/>
<dbReference type="RefSeq" id="WP_160752202.1">
    <property type="nucleotide sequence ID" value="NZ_WTYA01000002.1"/>
</dbReference>
<evidence type="ECO:0000313" key="1">
    <source>
        <dbReference type="EMBL" id="MXP27908.1"/>
    </source>
</evidence>
<protein>
    <submittedName>
        <fullName evidence="1">Uncharacterized protein</fullName>
    </submittedName>
</protein>
<keyword evidence="2" id="KW-1185">Reference proteome</keyword>